<dbReference type="Gene3D" id="3.50.50.60">
    <property type="entry name" value="FAD/NAD(P)-binding domain"/>
    <property type="match status" value="1"/>
</dbReference>
<dbReference type="SUPFAM" id="SSF54373">
    <property type="entry name" value="FAD-linked reductases, C-terminal domain"/>
    <property type="match status" value="1"/>
</dbReference>
<name>A0A6A6ZZ38_9PLEO</name>
<evidence type="ECO:0000313" key="4">
    <source>
        <dbReference type="Proteomes" id="UP000799424"/>
    </source>
</evidence>
<dbReference type="InterPro" id="IPR050281">
    <property type="entry name" value="Flavin_monoamine_oxidase"/>
</dbReference>
<feature type="signal peptide" evidence="1">
    <location>
        <begin position="1"/>
        <end position="26"/>
    </location>
</feature>
<dbReference type="PANTHER" id="PTHR10742:SF342">
    <property type="entry name" value="AMINE OXIDASE"/>
    <property type="match status" value="1"/>
</dbReference>
<protein>
    <submittedName>
        <fullName evidence="3">L-amino acid oxidase LaoA</fullName>
    </submittedName>
</protein>
<evidence type="ECO:0000259" key="2">
    <source>
        <dbReference type="Pfam" id="PF01593"/>
    </source>
</evidence>
<dbReference type="PANTHER" id="PTHR10742">
    <property type="entry name" value="FLAVIN MONOAMINE OXIDASE"/>
    <property type="match status" value="1"/>
</dbReference>
<dbReference type="OrthoDB" id="7777654at2759"/>
<proteinExistence type="predicted"/>
<keyword evidence="1" id="KW-0732">Signal</keyword>
<dbReference type="EMBL" id="MU006226">
    <property type="protein sequence ID" value="KAF2826133.1"/>
    <property type="molecule type" value="Genomic_DNA"/>
</dbReference>
<dbReference type="SUPFAM" id="SSF51905">
    <property type="entry name" value="FAD/NAD(P)-binding domain"/>
    <property type="match status" value="1"/>
</dbReference>
<feature type="chain" id="PRO_5025662019" evidence="1">
    <location>
        <begin position="27"/>
        <end position="596"/>
    </location>
</feature>
<organism evidence="3 4">
    <name type="scientific">Ophiobolus disseminans</name>
    <dbReference type="NCBI Taxonomy" id="1469910"/>
    <lineage>
        <taxon>Eukaryota</taxon>
        <taxon>Fungi</taxon>
        <taxon>Dikarya</taxon>
        <taxon>Ascomycota</taxon>
        <taxon>Pezizomycotina</taxon>
        <taxon>Dothideomycetes</taxon>
        <taxon>Pleosporomycetidae</taxon>
        <taxon>Pleosporales</taxon>
        <taxon>Pleosporineae</taxon>
        <taxon>Phaeosphaeriaceae</taxon>
        <taxon>Ophiobolus</taxon>
    </lineage>
</organism>
<accession>A0A6A6ZZ38</accession>
<dbReference type="FunFam" id="1.20.1440.240:FF:000001">
    <property type="entry name" value="L-amino acid oxidase LaoA"/>
    <property type="match status" value="1"/>
</dbReference>
<keyword evidence="4" id="KW-1185">Reference proteome</keyword>
<sequence length="596" mass="66927">MKTVDTLNMLLISTIVQATLCLTALASPVSNGTQSVDDNNVYECEPRLHDFDSLGAWFDGVAAINCTNSHDDRRKDATIAIVGAGLSGLMTALLLDSVGVHDWEIIEASGRVGGRFRTKYVGGTDEWAEMGPMRLPYSITYKDGETLEYTEHRMVFQLVDLLNEMNNNDPKLKVDFTPWIQHHPNELLGLGTARHPDGRIPTRAEVEANAALGRPAPLNTQEYKDTKSRMDNMLKHKDVLKSVQRDVWRAHKAAMDHGLDDWSQQSMMRNVFKASENVTDAIWTASDYDVFWDEIVHNSNLAQDGSSSSLGLTDWKCIDGGFNRLSDAFLPHISDRLHLNRKIRKLESIQDSSNLTLTRLSWFASSSNRTLISKDYTYTIMAVPFTMTRFMQLHKFSSVLTRATSEAGLRFKSACKVALLFSTRFWEHGSCPIFGGYSTPPSAAIGALYYPVYGLNESRPGLIMHYRGASWGEEFVSLSDDEHVQMVLDAIVSLHGEQARDLYTGDYERLCWLQDPHTGTAWARPDVMQHRLYIPAYHTTEANTVFVGEHTAPTNAWASSAVYSAVRGAVQVLLEMGRVEEAKRINRVWMGRWVGM</sequence>
<dbReference type="AlphaFoldDB" id="A0A6A6ZZ38"/>
<evidence type="ECO:0000313" key="3">
    <source>
        <dbReference type="EMBL" id="KAF2826133.1"/>
    </source>
</evidence>
<dbReference type="Pfam" id="PF01593">
    <property type="entry name" value="Amino_oxidase"/>
    <property type="match status" value="1"/>
</dbReference>
<reference evidence="3" key="1">
    <citation type="journal article" date="2020" name="Stud. Mycol.">
        <title>101 Dothideomycetes genomes: a test case for predicting lifestyles and emergence of pathogens.</title>
        <authorList>
            <person name="Haridas S."/>
            <person name="Albert R."/>
            <person name="Binder M."/>
            <person name="Bloem J."/>
            <person name="Labutti K."/>
            <person name="Salamov A."/>
            <person name="Andreopoulos B."/>
            <person name="Baker S."/>
            <person name="Barry K."/>
            <person name="Bills G."/>
            <person name="Bluhm B."/>
            <person name="Cannon C."/>
            <person name="Castanera R."/>
            <person name="Culley D."/>
            <person name="Daum C."/>
            <person name="Ezra D."/>
            <person name="Gonzalez J."/>
            <person name="Henrissat B."/>
            <person name="Kuo A."/>
            <person name="Liang C."/>
            <person name="Lipzen A."/>
            <person name="Lutzoni F."/>
            <person name="Magnuson J."/>
            <person name="Mondo S."/>
            <person name="Nolan M."/>
            <person name="Ohm R."/>
            <person name="Pangilinan J."/>
            <person name="Park H.-J."/>
            <person name="Ramirez L."/>
            <person name="Alfaro M."/>
            <person name="Sun H."/>
            <person name="Tritt A."/>
            <person name="Yoshinaga Y."/>
            <person name="Zwiers L.-H."/>
            <person name="Turgeon B."/>
            <person name="Goodwin S."/>
            <person name="Spatafora J."/>
            <person name="Crous P."/>
            <person name="Grigoriev I."/>
        </authorList>
    </citation>
    <scope>NUCLEOTIDE SEQUENCE</scope>
    <source>
        <strain evidence="3">CBS 113818</strain>
    </source>
</reference>
<dbReference type="Gene3D" id="3.90.660.10">
    <property type="match status" value="1"/>
</dbReference>
<gene>
    <name evidence="3" type="ORF">CC86DRAFT_370228</name>
</gene>
<feature type="domain" description="Amine oxidase" evidence="2">
    <location>
        <begin position="86"/>
        <end position="573"/>
    </location>
</feature>
<dbReference type="GO" id="GO:0001716">
    <property type="term" value="F:L-amino-acid oxidase activity"/>
    <property type="evidence" value="ECO:0007669"/>
    <property type="project" value="TreeGrafter"/>
</dbReference>
<dbReference type="Proteomes" id="UP000799424">
    <property type="component" value="Unassembled WGS sequence"/>
</dbReference>
<dbReference type="Gene3D" id="1.20.1440.240">
    <property type="match status" value="1"/>
</dbReference>
<evidence type="ECO:0000256" key="1">
    <source>
        <dbReference type="SAM" id="SignalP"/>
    </source>
</evidence>
<dbReference type="InterPro" id="IPR002937">
    <property type="entry name" value="Amino_oxidase"/>
</dbReference>
<dbReference type="InterPro" id="IPR036188">
    <property type="entry name" value="FAD/NAD-bd_sf"/>
</dbReference>
<dbReference type="GO" id="GO:0009063">
    <property type="term" value="P:amino acid catabolic process"/>
    <property type="evidence" value="ECO:0007669"/>
    <property type="project" value="TreeGrafter"/>
</dbReference>